<organism evidence="3 4">
    <name type="scientific">Lentzea atacamensis</name>
    <dbReference type="NCBI Taxonomy" id="531938"/>
    <lineage>
        <taxon>Bacteria</taxon>
        <taxon>Bacillati</taxon>
        <taxon>Actinomycetota</taxon>
        <taxon>Actinomycetes</taxon>
        <taxon>Pseudonocardiales</taxon>
        <taxon>Pseudonocardiaceae</taxon>
        <taxon>Lentzea</taxon>
    </lineage>
</organism>
<sequence>MDEIQLIRSMVAETELPKSDDLSPVRERLIAAARTETSPVVARRRGRRFTLVGAVGIAAAIAAVVVLAPFGGPAPSAEAAGVLRRAADVVRGLQEAAPRADQFVYTKTEHPDGVREAWQSVDGTRDGMVQNDPSEEPAWLPGCRDGKAQATKGGRPVPGRFTDCTPEPAYRPDMPTDVAAMLVFLNRNGLDDLDRSSANDRPVNGEDVAYLLRENYLSPQSRAALFEALALVPDLTLEQDERDAAGRRGVKISWPDTDDHGGGDLILDPETYTVLGSEDTAVLARGVVDQVGQRP</sequence>
<evidence type="ECO:0000313" key="3">
    <source>
        <dbReference type="EMBL" id="PWK80870.1"/>
    </source>
</evidence>
<dbReference type="NCBIfam" id="NF038083">
    <property type="entry name" value="CU044_5270_fam"/>
    <property type="match status" value="1"/>
</dbReference>
<dbReference type="EMBL" id="QGHB01000021">
    <property type="protein sequence ID" value="PWK80870.1"/>
    <property type="molecule type" value="Genomic_DNA"/>
</dbReference>
<comment type="caution">
    <text evidence="3">The sequence shown here is derived from an EMBL/GenBank/DDBJ whole genome shotgun (WGS) entry which is preliminary data.</text>
</comment>
<dbReference type="Proteomes" id="UP000246005">
    <property type="component" value="Unassembled WGS sequence"/>
</dbReference>
<evidence type="ECO:0000256" key="1">
    <source>
        <dbReference type="SAM" id="MobiDB-lite"/>
    </source>
</evidence>
<keyword evidence="2" id="KW-0472">Membrane</keyword>
<dbReference type="RefSeq" id="WP_109641871.1">
    <property type="nucleotide sequence ID" value="NZ_QGHB01000021.1"/>
</dbReference>
<evidence type="ECO:0000256" key="2">
    <source>
        <dbReference type="SAM" id="Phobius"/>
    </source>
</evidence>
<evidence type="ECO:0008006" key="5">
    <source>
        <dbReference type="Google" id="ProtNLM"/>
    </source>
</evidence>
<reference evidence="3 4" key="1">
    <citation type="submission" date="2018-05" db="EMBL/GenBank/DDBJ databases">
        <title>Genomic Encyclopedia of Type Strains, Phase IV (KMG-IV): sequencing the most valuable type-strain genomes for metagenomic binning, comparative biology and taxonomic classification.</title>
        <authorList>
            <person name="Goeker M."/>
        </authorList>
    </citation>
    <scope>NUCLEOTIDE SEQUENCE [LARGE SCALE GENOMIC DNA]</scope>
    <source>
        <strain evidence="3 4">DSM 45480</strain>
    </source>
</reference>
<name>A0A316HKP5_9PSEU</name>
<keyword evidence="2" id="KW-1133">Transmembrane helix</keyword>
<dbReference type="InterPro" id="IPR047789">
    <property type="entry name" value="CU044_5270-like"/>
</dbReference>
<dbReference type="AlphaFoldDB" id="A0A316HKP5"/>
<gene>
    <name evidence="3" type="ORF">C8D88_12140</name>
</gene>
<accession>A0A316HKP5</accession>
<feature type="region of interest" description="Disordered" evidence="1">
    <location>
        <begin position="148"/>
        <end position="170"/>
    </location>
</feature>
<keyword evidence="2" id="KW-0812">Transmembrane</keyword>
<proteinExistence type="predicted"/>
<feature type="transmembrane region" description="Helical" evidence="2">
    <location>
        <begin position="49"/>
        <end position="70"/>
    </location>
</feature>
<protein>
    <recommendedName>
        <fullName evidence="5">CU044_5270 family protein</fullName>
    </recommendedName>
</protein>
<evidence type="ECO:0000313" key="4">
    <source>
        <dbReference type="Proteomes" id="UP000246005"/>
    </source>
</evidence>